<name>A0ABW3TQ07_9MICO</name>
<proteinExistence type="predicted"/>
<reference evidence="6" key="1">
    <citation type="journal article" date="2019" name="Int. J. Syst. Evol. Microbiol.">
        <title>The Global Catalogue of Microorganisms (GCM) 10K type strain sequencing project: providing services to taxonomists for standard genome sequencing and annotation.</title>
        <authorList>
            <consortium name="The Broad Institute Genomics Platform"/>
            <consortium name="The Broad Institute Genome Sequencing Center for Infectious Disease"/>
            <person name="Wu L."/>
            <person name="Ma J."/>
        </authorList>
    </citation>
    <scope>NUCLEOTIDE SEQUENCE [LARGE SCALE GENOMIC DNA]</scope>
    <source>
        <strain evidence="6">CCUG 50213</strain>
    </source>
</reference>
<dbReference type="Pfam" id="PF00196">
    <property type="entry name" value="GerE"/>
    <property type="match status" value="1"/>
</dbReference>
<keyword evidence="2" id="KW-0238">DNA-binding</keyword>
<evidence type="ECO:0000313" key="5">
    <source>
        <dbReference type="EMBL" id="MFD1201664.1"/>
    </source>
</evidence>
<evidence type="ECO:0000313" key="6">
    <source>
        <dbReference type="Proteomes" id="UP001597181"/>
    </source>
</evidence>
<dbReference type="CDD" id="cd06170">
    <property type="entry name" value="LuxR_C_like"/>
    <property type="match status" value="1"/>
</dbReference>
<sequence length="748" mass="81818">MQLPTTGHMVAVARSATGLQYAVTDDSAGVTAGDYLAARPKGLVVIADYTLLAIPEVLDGVTSEALALLPPRPEWSATRVATAWLSSPHTAASLPLGQLPSLQRIIRTRADLQAAADRQFRAIDAQTTALSERYVAAFRDPSPEGARSQIIPPLLNVLREYPTLEMLREAGVVRLAHAVEALAPGQGSEVMDKLLALRADTAPSRTTPAEELLAANTIPAAIDIFLRLKQQIEDLDRRFYALFRDARATDATTVFDPIQTENGSAQHDEGERYTAQQAIEEIEGLFAKRFREDRNPRWDYERFVALTRGAPSFSAGEKLRVATVGQLLALSVDAYVDAQRLRLEAARLLASSHGPDDGVDDARLAIALTDALTFDPLEHIPQLRAAIGRSAHATPELLAEAAGLYTLVLALFRELDRHPASLERMRELIAAGPESGPARAPADITEFFLAGKQVSLSDEAIEGLRVRAVHSSLSTPYRSYLHFATMYSVFTTKRVEQGMLAWALVLRTKAWQHYNPQFMGMARLIYSHYLASQGEFGQAWRELRSVHTSEVSGAHIIDRVLSGLHALRYQLAAQNYRAALVETSPQGPLSIDFIRERAHWTTAIALMIRGSALAQAGDTKAALVHFARTAELASLTNEWTTVLGFETLEFRAWLESLTPASLPPGMSEAELQGLLSRPILIGKTLPALTQQHRRILSLLVSGRTLVAIAAEMHISPNTLKGHARELYSRLGVANREQAVHAAAAYDLL</sequence>
<dbReference type="PANTHER" id="PTHR44688">
    <property type="entry name" value="DNA-BINDING TRANSCRIPTIONAL ACTIVATOR DEVR_DOSR"/>
    <property type="match status" value="1"/>
</dbReference>
<dbReference type="PANTHER" id="PTHR44688:SF16">
    <property type="entry name" value="DNA-BINDING TRANSCRIPTIONAL ACTIVATOR DEVR_DOSR"/>
    <property type="match status" value="1"/>
</dbReference>
<comment type="caution">
    <text evidence="5">The sequence shown here is derived from an EMBL/GenBank/DDBJ whole genome shotgun (WGS) entry which is preliminary data.</text>
</comment>
<dbReference type="InterPro" id="IPR000792">
    <property type="entry name" value="Tscrpt_reg_LuxR_C"/>
</dbReference>
<evidence type="ECO:0000259" key="4">
    <source>
        <dbReference type="PROSITE" id="PS50043"/>
    </source>
</evidence>
<dbReference type="InterPro" id="IPR036388">
    <property type="entry name" value="WH-like_DNA-bd_sf"/>
</dbReference>
<dbReference type="Gene3D" id="1.10.10.10">
    <property type="entry name" value="Winged helix-like DNA-binding domain superfamily/Winged helix DNA-binding domain"/>
    <property type="match status" value="1"/>
</dbReference>
<dbReference type="PRINTS" id="PR00038">
    <property type="entry name" value="HTHLUXR"/>
</dbReference>
<dbReference type="RefSeq" id="WP_343957793.1">
    <property type="nucleotide sequence ID" value="NZ_BAAAKZ010000002.1"/>
</dbReference>
<gene>
    <name evidence="5" type="ORF">ACFQ3U_07155</name>
</gene>
<evidence type="ECO:0000256" key="3">
    <source>
        <dbReference type="ARBA" id="ARBA00023163"/>
    </source>
</evidence>
<evidence type="ECO:0000256" key="1">
    <source>
        <dbReference type="ARBA" id="ARBA00023015"/>
    </source>
</evidence>
<dbReference type="SMART" id="SM00421">
    <property type="entry name" value="HTH_LUXR"/>
    <property type="match status" value="1"/>
</dbReference>
<dbReference type="SUPFAM" id="SSF46894">
    <property type="entry name" value="C-terminal effector domain of the bipartite response regulators"/>
    <property type="match status" value="1"/>
</dbReference>
<protein>
    <submittedName>
        <fullName evidence="5">LuxR C-terminal-related transcriptional regulator</fullName>
    </submittedName>
</protein>
<keyword evidence="3" id="KW-0804">Transcription</keyword>
<evidence type="ECO:0000256" key="2">
    <source>
        <dbReference type="ARBA" id="ARBA00023125"/>
    </source>
</evidence>
<feature type="domain" description="HTH luxR-type" evidence="4">
    <location>
        <begin position="681"/>
        <end position="746"/>
    </location>
</feature>
<dbReference type="InterPro" id="IPR016032">
    <property type="entry name" value="Sig_transdc_resp-reg_C-effctor"/>
</dbReference>
<accession>A0ABW3TQ07</accession>
<organism evidence="5 6">
    <name type="scientific">Leucobacter albus</name>
    <dbReference type="NCBI Taxonomy" id="272210"/>
    <lineage>
        <taxon>Bacteria</taxon>
        <taxon>Bacillati</taxon>
        <taxon>Actinomycetota</taxon>
        <taxon>Actinomycetes</taxon>
        <taxon>Micrococcales</taxon>
        <taxon>Microbacteriaceae</taxon>
        <taxon>Leucobacter</taxon>
    </lineage>
</organism>
<dbReference type="Proteomes" id="UP001597181">
    <property type="component" value="Unassembled WGS sequence"/>
</dbReference>
<dbReference type="PROSITE" id="PS50043">
    <property type="entry name" value="HTH_LUXR_2"/>
    <property type="match status" value="1"/>
</dbReference>
<keyword evidence="6" id="KW-1185">Reference proteome</keyword>
<keyword evidence="1" id="KW-0805">Transcription regulation</keyword>
<dbReference type="EMBL" id="JBHTLY010000002">
    <property type="protein sequence ID" value="MFD1201664.1"/>
    <property type="molecule type" value="Genomic_DNA"/>
</dbReference>